<reference evidence="2 3" key="1">
    <citation type="submission" date="2021-06" db="EMBL/GenBank/DDBJ databases">
        <authorList>
            <person name="Lu T."/>
            <person name="Wang Q."/>
            <person name="Han X."/>
        </authorList>
    </citation>
    <scope>NUCLEOTIDE SEQUENCE [LARGE SCALE GENOMIC DNA]</scope>
    <source>
        <strain evidence="2 3">LAM0050</strain>
    </source>
</reference>
<dbReference type="PIRSF" id="PIRSF002741">
    <property type="entry name" value="MppA"/>
    <property type="match status" value="1"/>
</dbReference>
<comment type="caution">
    <text evidence="2">The sequence shown here is derived from an EMBL/GenBank/DDBJ whole genome shotgun (WGS) entry which is preliminary data.</text>
</comment>
<organism evidence="2 3">
    <name type="scientific">Advenella alkanexedens</name>
    <dbReference type="NCBI Taxonomy" id="1481665"/>
    <lineage>
        <taxon>Bacteria</taxon>
        <taxon>Pseudomonadati</taxon>
        <taxon>Pseudomonadota</taxon>
        <taxon>Betaproteobacteria</taxon>
        <taxon>Burkholderiales</taxon>
        <taxon>Alcaligenaceae</taxon>
    </lineage>
</organism>
<accession>A0ABS6NRJ6</accession>
<dbReference type="InterPro" id="IPR000914">
    <property type="entry name" value="SBP_5_dom"/>
</dbReference>
<keyword evidence="3" id="KW-1185">Reference proteome</keyword>
<dbReference type="InterPro" id="IPR030678">
    <property type="entry name" value="Peptide/Ni-bd"/>
</dbReference>
<sequence>MSPGLSHAESVLRVATTMADVPLTTGQPSQGGEGQRFIGYTLYDGLVGWDLSKADKPAVLVPGLATEWSVDDDSKTRWTFKLRDGVKFHDGSDFTAEAVVWNLDKLMDSSSPQFDQPQAAQAATYIAPVKSYKVIDDKTVEIVTKEPDAVLPYLLSQIYISSPARWKEVGGSWAEFAKTPSGTGPWKLDKLVPRERAELVKNPNYWNEARIPKSDRLVMFTMPDPTTRVAALLSGKVDWVEAPPPDTIPRLEKQGMKIVKNIYPHVWPYQLSHLDNSPFADINVRKAANLAIDREGLASFLGGLAQPATGMVYEGHPWYGNPTFKIKYDPEEAKRLLAASGYGPKNPVKVKVAISTAGSGQMQPLPMNEFVQANWKDVGIDAEFEVMEWEALRAHRRAGAAAKENEGIHTINNSWGFWDPDIALLNTAWSAKPPPGGYNWGLFQRDHTDELAAKAKAEFDPAKQDELLGKLHAAIVDEAMWVWVVHDLNPRAFSPRVKGFEQAQSWFQDWSPVYVE</sequence>
<dbReference type="EMBL" id="JAHSPR010000009">
    <property type="protein sequence ID" value="MBV4397862.1"/>
    <property type="molecule type" value="Genomic_DNA"/>
</dbReference>
<dbReference type="PANTHER" id="PTHR30290">
    <property type="entry name" value="PERIPLASMIC BINDING COMPONENT OF ABC TRANSPORTER"/>
    <property type="match status" value="1"/>
</dbReference>
<dbReference type="CDD" id="cd08495">
    <property type="entry name" value="PBP2_NikA_DppA_OppA_like_8"/>
    <property type="match status" value="1"/>
</dbReference>
<dbReference type="Pfam" id="PF00496">
    <property type="entry name" value="SBP_bac_5"/>
    <property type="match status" value="1"/>
</dbReference>
<gene>
    <name evidence="2" type="ORF">KU392_11460</name>
</gene>
<evidence type="ECO:0000259" key="1">
    <source>
        <dbReference type="Pfam" id="PF00496"/>
    </source>
</evidence>
<evidence type="ECO:0000313" key="3">
    <source>
        <dbReference type="Proteomes" id="UP000722165"/>
    </source>
</evidence>
<feature type="domain" description="Solute-binding protein family 5" evidence="1">
    <location>
        <begin position="60"/>
        <end position="426"/>
    </location>
</feature>
<proteinExistence type="predicted"/>
<dbReference type="Proteomes" id="UP000722165">
    <property type="component" value="Unassembled WGS sequence"/>
</dbReference>
<dbReference type="RefSeq" id="WP_217735372.1">
    <property type="nucleotide sequence ID" value="NZ_JAHSPR010000009.1"/>
</dbReference>
<dbReference type="InterPro" id="IPR039424">
    <property type="entry name" value="SBP_5"/>
</dbReference>
<name>A0ABS6NRJ6_9BURK</name>
<protein>
    <submittedName>
        <fullName evidence="2">ABC transporter substrate-binding protein</fullName>
    </submittedName>
</protein>
<dbReference type="PANTHER" id="PTHR30290:SF83">
    <property type="entry name" value="ABC TRANSPORTER SUBSTRATE-BINDING PROTEIN"/>
    <property type="match status" value="1"/>
</dbReference>
<evidence type="ECO:0000313" key="2">
    <source>
        <dbReference type="EMBL" id="MBV4397862.1"/>
    </source>
</evidence>